<keyword evidence="3" id="KW-0479">Metal-binding</keyword>
<keyword evidence="1" id="KW-1277">Toxin-antitoxin system</keyword>
<protein>
    <submittedName>
        <fullName evidence="7">PIN domain nuclease of toxin-antitoxin system</fullName>
    </submittedName>
</protein>
<sequence length="131" mass="14089">MTSILLDTNALLWLASAPDQIATSALEVLEHQANELFVSAVSAWEVAIKTRIGRLNGAPLLSAWGEVLAGMNATDLVIDSTDATMAGRLDWEHKDPFDRMIVAQAARRGLTIATSDNQIIHGALTPVLVTR</sequence>
<evidence type="ECO:0000256" key="2">
    <source>
        <dbReference type="ARBA" id="ARBA00022722"/>
    </source>
</evidence>
<keyword evidence="5" id="KW-0460">Magnesium</keyword>
<dbReference type="SUPFAM" id="SSF88723">
    <property type="entry name" value="PIN domain-like"/>
    <property type="match status" value="1"/>
</dbReference>
<dbReference type="InterPro" id="IPR041705">
    <property type="entry name" value="PIN_Sll0205"/>
</dbReference>
<proteinExistence type="predicted"/>
<evidence type="ECO:0000256" key="4">
    <source>
        <dbReference type="ARBA" id="ARBA00022801"/>
    </source>
</evidence>
<evidence type="ECO:0000256" key="5">
    <source>
        <dbReference type="ARBA" id="ARBA00022842"/>
    </source>
</evidence>
<comment type="caution">
    <text evidence="7">The sequence shown here is derived from an EMBL/GenBank/DDBJ whole genome shotgun (WGS) entry which is preliminary data.</text>
</comment>
<dbReference type="RefSeq" id="WP_209913884.1">
    <property type="nucleotide sequence ID" value="NZ_JAGIOP010000001.1"/>
</dbReference>
<keyword evidence="8" id="KW-1185">Reference proteome</keyword>
<accession>A0ABS4ZNC9</accession>
<name>A0ABS4ZNC9_9MYCO</name>
<dbReference type="PANTHER" id="PTHR36173:SF2">
    <property type="entry name" value="RIBONUCLEASE VAPC16"/>
    <property type="match status" value="1"/>
</dbReference>
<feature type="domain" description="PIN" evidence="6">
    <location>
        <begin position="4"/>
        <end position="119"/>
    </location>
</feature>
<keyword evidence="4" id="KW-0378">Hydrolase</keyword>
<dbReference type="InterPro" id="IPR052919">
    <property type="entry name" value="TA_system_RNase"/>
</dbReference>
<dbReference type="PANTHER" id="PTHR36173">
    <property type="entry name" value="RIBONUCLEASE VAPC16-RELATED"/>
    <property type="match status" value="1"/>
</dbReference>
<evidence type="ECO:0000256" key="1">
    <source>
        <dbReference type="ARBA" id="ARBA00022649"/>
    </source>
</evidence>
<dbReference type="Pfam" id="PF01850">
    <property type="entry name" value="PIN"/>
    <property type="match status" value="1"/>
</dbReference>
<organism evidence="7 8">
    <name type="scientific">Mycolicibacterium lutetiense</name>
    <dbReference type="NCBI Taxonomy" id="1641992"/>
    <lineage>
        <taxon>Bacteria</taxon>
        <taxon>Bacillati</taxon>
        <taxon>Actinomycetota</taxon>
        <taxon>Actinomycetes</taxon>
        <taxon>Mycobacteriales</taxon>
        <taxon>Mycobacteriaceae</taxon>
        <taxon>Mycolicibacterium</taxon>
    </lineage>
</organism>
<evidence type="ECO:0000256" key="3">
    <source>
        <dbReference type="ARBA" id="ARBA00022723"/>
    </source>
</evidence>
<dbReference type="Gene3D" id="3.40.50.1010">
    <property type="entry name" value="5'-nuclease"/>
    <property type="match status" value="1"/>
</dbReference>
<dbReference type="InterPro" id="IPR002716">
    <property type="entry name" value="PIN_dom"/>
</dbReference>
<dbReference type="InterPro" id="IPR029060">
    <property type="entry name" value="PIN-like_dom_sf"/>
</dbReference>
<dbReference type="CDD" id="cd09872">
    <property type="entry name" value="PIN_Sll0205-like"/>
    <property type="match status" value="1"/>
</dbReference>
<reference evidence="7 8" key="1">
    <citation type="submission" date="2021-03" db="EMBL/GenBank/DDBJ databases">
        <title>Sequencing the genomes of 1000 actinobacteria strains.</title>
        <authorList>
            <person name="Klenk H.-P."/>
        </authorList>
    </citation>
    <scope>NUCLEOTIDE SEQUENCE [LARGE SCALE GENOMIC DNA]</scope>
    <source>
        <strain evidence="7 8">DSM 46713</strain>
    </source>
</reference>
<gene>
    <name evidence="7" type="ORF">JOF57_000825</name>
</gene>
<dbReference type="Proteomes" id="UP000694460">
    <property type="component" value="Unassembled WGS sequence"/>
</dbReference>
<evidence type="ECO:0000259" key="6">
    <source>
        <dbReference type="Pfam" id="PF01850"/>
    </source>
</evidence>
<dbReference type="EMBL" id="JAGIOP010000001">
    <property type="protein sequence ID" value="MBP2450940.1"/>
    <property type="molecule type" value="Genomic_DNA"/>
</dbReference>
<keyword evidence="2" id="KW-0540">Nuclease</keyword>
<evidence type="ECO:0000313" key="8">
    <source>
        <dbReference type="Proteomes" id="UP000694460"/>
    </source>
</evidence>
<evidence type="ECO:0000313" key="7">
    <source>
        <dbReference type="EMBL" id="MBP2450940.1"/>
    </source>
</evidence>